<name>A0A6N7LW73_9GAMM</name>
<evidence type="ECO:0000259" key="1">
    <source>
        <dbReference type="Pfam" id="PF17194"/>
    </source>
</evidence>
<dbReference type="InterPro" id="IPR021561">
    <property type="entry name" value="AbiEi_3"/>
</dbReference>
<accession>A0A6N7LW73</accession>
<sequence>MSASDSSANWLSVIPPGQFATRQWVLGQAVSVHALDNALKSRKLVALTRGVVARPEWPVSREGALASMNRVLAEPVWLGGLSALAEMGLTHYLEGSSRVHLYSSAARPSWLARLPLDLDLQWHGTARLWDMRQLMAAGSLREQALDKGVWLLASPEQAFLEALLDVPKAMSFEHADNLMQGLSSLSPKRLDALLKACRHVQVKRLFFFFADRYDYPWRRRLSPDDYDLGSGKRHIVAGGMLDSTYLITVPEAFHGQS</sequence>
<evidence type="ECO:0000313" key="3">
    <source>
        <dbReference type="Proteomes" id="UP000469421"/>
    </source>
</evidence>
<dbReference type="EMBL" id="WIRE01000001">
    <property type="protein sequence ID" value="MQX52370.1"/>
    <property type="molecule type" value="Genomic_DNA"/>
</dbReference>
<dbReference type="RefSeq" id="WP_153499083.1">
    <property type="nucleotide sequence ID" value="NZ_WIRE01000001.1"/>
</dbReference>
<organism evidence="2 3">
    <name type="scientific">Alcanivorax sediminis</name>
    <dbReference type="NCBI Taxonomy" id="2663008"/>
    <lineage>
        <taxon>Bacteria</taxon>
        <taxon>Pseudomonadati</taxon>
        <taxon>Pseudomonadota</taxon>
        <taxon>Gammaproteobacteria</taxon>
        <taxon>Oceanospirillales</taxon>
        <taxon>Alcanivoracaceae</taxon>
        <taxon>Alcanivorax</taxon>
    </lineage>
</organism>
<dbReference type="Proteomes" id="UP000469421">
    <property type="component" value="Unassembled WGS sequence"/>
</dbReference>
<feature type="domain" description="Transcriptional regulator AbiEi antitoxin N-terminal" evidence="1">
    <location>
        <begin position="8"/>
        <end position="94"/>
    </location>
</feature>
<comment type="caution">
    <text evidence="2">The sequence shown here is derived from an EMBL/GenBank/DDBJ whole genome shotgun (WGS) entry which is preliminary data.</text>
</comment>
<dbReference type="Pfam" id="PF17194">
    <property type="entry name" value="AbiEi_3_N"/>
    <property type="match status" value="1"/>
</dbReference>
<dbReference type="AlphaFoldDB" id="A0A6N7LW73"/>
<evidence type="ECO:0000313" key="2">
    <source>
        <dbReference type="EMBL" id="MQX52370.1"/>
    </source>
</evidence>
<reference evidence="2 3" key="1">
    <citation type="submission" date="2019-10" db="EMBL/GenBank/DDBJ databases">
        <title>Alcanivorax sp.PA15-N-34 draft genome sequence.</title>
        <authorList>
            <person name="Liao X."/>
            <person name="Shao Z."/>
        </authorList>
    </citation>
    <scope>NUCLEOTIDE SEQUENCE [LARGE SCALE GENOMIC DNA]</scope>
    <source>
        <strain evidence="2 3">PA15-N-34</strain>
    </source>
</reference>
<protein>
    <recommendedName>
        <fullName evidence="1">Transcriptional regulator AbiEi antitoxin N-terminal domain-containing protein</fullName>
    </recommendedName>
</protein>
<dbReference type="InterPro" id="IPR033455">
    <property type="entry name" value="AbiEi_3_N"/>
</dbReference>
<dbReference type="Pfam" id="PF11459">
    <property type="entry name" value="AbiEi_3"/>
    <property type="match status" value="1"/>
</dbReference>
<gene>
    <name evidence="2" type="ORF">GFN93_03860</name>
</gene>
<proteinExistence type="predicted"/>
<keyword evidence="3" id="KW-1185">Reference proteome</keyword>